<dbReference type="PANTHER" id="PTHR32170">
    <property type="entry name" value="PROTEASOME ACTIVATOR COMPLEX SUBUNIT 4"/>
    <property type="match status" value="1"/>
</dbReference>
<dbReference type="EMBL" id="GL945430">
    <property type="protein sequence ID" value="EGO28436.1"/>
    <property type="molecule type" value="Genomic_DNA"/>
</dbReference>
<dbReference type="SUPFAM" id="SSF48371">
    <property type="entry name" value="ARM repeat"/>
    <property type="match status" value="2"/>
</dbReference>
<dbReference type="InterPro" id="IPR032430">
    <property type="entry name" value="Blm10_mid"/>
</dbReference>
<keyword evidence="4" id="KW-0963">Cytoplasm</keyword>
<dbReference type="HOGENOM" id="CLU_000772_3_0_1"/>
<evidence type="ECO:0000256" key="8">
    <source>
        <dbReference type="ARBA" id="ARBA00023242"/>
    </source>
</evidence>
<gene>
    <name evidence="13" type="ORF">SERLADRAFT_359805</name>
</gene>
<dbReference type="Proteomes" id="UP000008064">
    <property type="component" value="Unassembled WGS sequence"/>
</dbReference>
<dbReference type="PANTHER" id="PTHR32170:SF3">
    <property type="entry name" value="PROTEASOME ACTIVATOR COMPLEX SUBUNIT 4"/>
    <property type="match status" value="1"/>
</dbReference>
<comment type="similarity">
    <text evidence="3">Belongs to the BLM10 family.</text>
</comment>
<reference evidence="13" key="1">
    <citation type="submission" date="2011-04" db="EMBL/GenBank/DDBJ databases">
        <title>Evolution of plant cell wall degrading machinery underlies the functional diversity of forest fungi.</title>
        <authorList>
            <consortium name="US DOE Joint Genome Institute (JGI-PGF)"/>
            <person name="Eastwood D.C."/>
            <person name="Floudas D."/>
            <person name="Binder M."/>
            <person name="Majcherczyk A."/>
            <person name="Schneider P."/>
            <person name="Aerts A."/>
            <person name="Asiegbu F.O."/>
            <person name="Baker S.E."/>
            <person name="Barry K."/>
            <person name="Bendiksby M."/>
            <person name="Blumentritt M."/>
            <person name="Coutinho P.M."/>
            <person name="Cullen D."/>
            <person name="Cullen D."/>
            <person name="Gathman A."/>
            <person name="Goodell B."/>
            <person name="Henrissat B."/>
            <person name="Ihrmark K."/>
            <person name="Kauserud H."/>
            <person name="Kohler A."/>
            <person name="LaButti K."/>
            <person name="Lapidus A."/>
            <person name="Lavin J.L."/>
            <person name="Lee Y.-H."/>
            <person name="Lindquist E."/>
            <person name="Lilly W."/>
            <person name="Lucas S."/>
            <person name="Morin E."/>
            <person name="Murat C."/>
            <person name="Oguiza J.A."/>
            <person name="Park J."/>
            <person name="Pisabarro A.G."/>
            <person name="Riley R."/>
            <person name="Rosling A."/>
            <person name="Salamov A."/>
            <person name="Schmidt O."/>
            <person name="Schmutz J."/>
            <person name="Skrede I."/>
            <person name="Stenlid J."/>
            <person name="Wiebenga A."/>
            <person name="Xie X."/>
            <person name="Kues U."/>
            <person name="Hibbett D.S."/>
            <person name="Hoffmeister D."/>
            <person name="Hogberg N."/>
            <person name="Martin F."/>
            <person name="Grigoriev I.V."/>
            <person name="Watkinson S.C."/>
        </authorList>
    </citation>
    <scope>NUCLEOTIDE SEQUENCE</scope>
    <source>
        <strain evidence="13">S7.9</strain>
    </source>
</reference>
<dbReference type="GO" id="GO:0010499">
    <property type="term" value="P:proteasomal ubiquitin-independent protein catabolic process"/>
    <property type="evidence" value="ECO:0007669"/>
    <property type="project" value="TreeGrafter"/>
</dbReference>
<evidence type="ECO:0000256" key="5">
    <source>
        <dbReference type="ARBA" id="ARBA00022737"/>
    </source>
</evidence>
<dbReference type="KEGG" id="sla:SERLADRAFT_359805"/>
<dbReference type="GO" id="GO:0005829">
    <property type="term" value="C:cytosol"/>
    <property type="evidence" value="ECO:0007669"/>
    <property type="project" value="TreeGrafter"/>
</dbReference>
<accession>F8NKH0</accession>
<feature type="domain" description="Proteasome activator complex subunit 4-like HEAT repeat-like" evidence="12">
    <location>
        <begin position="1389"/>
        <end position="1588"/>
    </location>
</feature>
<dbReference type="OrthoDB" id="17907at2759"/>
<feature type="domain" description="Proteasome activator Blm10 middle HEAT repeats region" evidence="11">
    <location>
        <begin position="380"/>
        <end position="912"/>
    </location>
</feature>
<name>F8NKH0_SERL9</name>
<feature type="domain" description="Proteasome activator complex subunit 4 C-terminal" evidence="10">
    <location>
        <begin position="1874"/>
        <end position="1959"/>
    </location>
</feature>
<dbReference type="GeneID" id="18809712"/>
<dbReference type="InterPro" id="IPR055455">
    <property type="entry name" value="HEAT_PSME4"/>
</dbReference>
<dbReference type="InterPro" id="IPR035309">
    <property type="entry name" value="PSME4"/>
</dbReference>
<dbReference type="GO" id="GO:0016607">
    <property type="term" value="C:nuclear speck"/>
    <property type="evidence" value="ECO:0007669"/>
    <property type="project" value="UniProtKB-SubCell"/>
</dbReference>
<evidence type="ECO:0000256" key="4">
    <source>
        <dbReference type="ARBA" id="ARBA00022490"/>
    </source>
</evidence>
<evidence type="ECO:0000256" key="3">
    <source>
        <dbReference type="ARBA" id="ARBA00005739"/>
    </source>
</evidence>
<evidence type="ECO:0000256" key="9">
    <source>
        <dbReference type="SAM" id="MobiDB-lite"/>
    </source>
</evidence>
<dbReference type="InterPro" id="IPR011989">
    <property type="entry name" value="ARM-like"/>
</dbReference>
<evidence type="ECO:0000256" key="6">
    <source>
        <dbReference type="ARBA" id="ARBA00022763"/>
    </source>
</evidence>
<dbReference type="Pfam" id="PF23096">
    <property type="entry name" value="HEAT_PSME4"/>
    <property type="match status" value="1"/>
</dbReference>
<feature type="region of interest" description="Disordered" evidence="9">
    <location>
        <begin position="1"/>
        <end position="22"/>
    </location>
</feature>
<dbReference type="InterPro" id="IPR016024">
    <property type="entry name" value="ARM-type_fold"/>
</dbReference>
<comment type="subcellular location">
    <subcellularLocation>
        <location evidence="2">Cytoplasm</location>
    </subcellularLocation>
    <subcellularLocation>
        <location evidence="1">Nucleus speckle</location>
    </subcellularLocation>
</comment>
<evidence type="ECO:0000256" key="7">
    <source>
        <dbReference type="ARBA" id="ARBA00023204"/>
    </source>
</evidence>
<dbReference type="Pfam" id="PF16507">
    <property type="entry name" value="HEAT_PSME4_mid"/>
    <property type="match status" value="1"/>
</dbReference>
<dbReference type="InterPro" id="IPR021843">
    <property type="entry name" value="PSME4_C"/>
</dbReference>
<dbReference type="Pfam" id="PF11919">
    <property type="entry name" value="PSME4_C"/>
    <property type="match status" value="1"/>
</dbReference>
<dbReference type="RefSeq" id="XP_007314635.1">
    <property type="nucleotide sequence ID" value="XM_007314573.1"/>
</dbReference>
<evidence type="ECO:0000259" key="11">
    <source>
        <dbReference type="Pfam" id="PF16507"/>
    </source>
</evidence>
<keyword evidence="6" id="KW-0227">DNA damage</keyword>
<protein>
    <recommendedName>
        <fullName evidence="14">ARM repeat-containing protein</fullName>
    </recommendedName>
</protein>
<organism>
    <name type="scientific">Serpula lacrymans var. lacrymans (strain S7.9)</name>
    <name type="common">Dry rot fungus</name>
    <dbReference type="NCBI Taxonomy" id="578457"/>
    <lineage>
        <taxon>Eukaryota</taxon>
        <taxon>Fungi</taxon>
        <taxon>Dikarya</taxon>
        <taxon>Basidiomycota</taxon>
        <taxon>Agaricomycotina</taxon>
        <taxon>Agaricomycetes</taxon>
        <taxon>Agaricomycetidae</taxon>
        <taxon>Boletales</taxon>
        <taxon>Coniophorineae</taxon>
        <taxon>Serpulaceae</taxon>
        <taxon>Serpula</taxon>
    </lineage>
</organism>
<dbReference type="GO" id="GO:0006281">
    <property type="term" value="P:DNA repair"/>
    <property type="evidence" value="ECO:0007669"/>
    <property type="project" value="UniProtKB-KW"/>
</dbReference>
<dbReference type="Gene3D" id="1.25.10.10">
    <property type="entry name" value="Leucine-rich Repeat Variant"/>
    <property type="match status" value="1"/>
</dbReference>
<keyword evidence="7" id="KW-0234">DNA repair</keyword>
<evidence type="ECO:0000313" key="13">
    <source>
        <dbReference type="EMBL" id="EGO28436.1"/>
    </source>
</evidence>
<keyword evidence="8" id="KW-0539">Nucleus</keyword>
<dbReference type="GO" id="GO:0016504">
    <property type="term" value="F:peptidase activator activity"/>
    <property type="evidence" value="ECO:0007669"/>
    <property type="project" value="InterPro"/>
</dbReference>
<proteinExistence type="inferred from homology"/>
<evidence type="ECO:0000259" key="12">
    <source>
        <dbReference type="Pfam" id="PF23096"/>
    </source>
</evidence>
<evidence type="ECO:0000256" key="2">
    <source>
        <dbReference type="ARBA" id="ARBA00004496"/>
    </source>
</evidence>
<dbReference type="GO" id="GO:0070628">
    <property type="term" value="F:proteasome binding"/>
    <property type="evidence" value="ECO:0007669"/>
    <property type="project" value="InterPro"/>
</dbReference>
<evidence type="ECO:0000256" key="1">
    <source>
        <dbReference type="ARBA" id="ARBA00004324"/>
    </source>
</evidence>
<keyword evidence="5" id="KW-0677">Repeat</keyword>
<evidence type="ECO:0000259" key="10">
    <source>
        <dbReference type="Pfam" id="PF11919"/>
    </source>
</evidence>
<sequence>MDDQEMSLDSPADDFTAVQSPDKQRASLQTYLDSLPYECESVDEMRAHLERIVGKLIICAESRNWLVMTTWDAMLQCWLLMRYPMPKSTRAKLVRLYYELCLVPGIEARVTRSWADMLSRLLSNKAGSRRKLEATDLQLPWKPLWRVLRNELWPKKRLHDSSRNVVNILLYVAEQCKRYFSDDDINEMLSTFLPLFTADTHLTMTPVLTSFLPPACPHFYMPVLFKIWEAFNSFVMDDRLLEMVGNLCEEHVAGKSGIAGEKGGAVWKDIGIWSEEEWTMLVSKGLASMNVPVGKTRVSFKREKMKIYGASTTSVQADASVGQDIKIKKNISRQSAIAKLFVYSMAVDGPVRIDSETVSAQGPSNPRSGYLAGSKALESLDRFITSTETFFHPSNSGPWTVILTNLFHCLTLEFSKRWHEEEQRDCKTPVTHRLTPAIRRQFVKTLQTPALLAMFSKDPLSLGYAQGALRNLALLEPGLIMPELLERAYGGLEVVNETHRTTAVLSMLSGITLPMVTEKIWRGGQKHVAPLLELCIPGIDLNDPVKTVCATTFIASVLQYIKIGDLSMHHSGHALSGYAPGEDVTDFDGDIVLPEGVDSGQFPVLSREEERTLVRESTAGFADWVTSLFRRILALYENLPEEGGKKNTTGGKQEETALKSIKSMLNVVCSHLSDQLFDLVLKLTFDYATTNAKSNAVRAFGQLIACLARAKPQQTIDKFLPFCISQIQEELKHGASSIRTTSTHDTVPSDTTLHWNITILRGCLGYGSHTLLKHKEEIIGLLVLLVEKAKSERGYSETGHLVTRMLYTLAGIYPLNVRFVNDEEWKSEDLDNNHNASWGKLYEAKDVKIEWHVPSDQEVQFVLDILNRIASPALDKIDVLLDVPGQWDGVARNDFCRYLNVVKSIWSGLPTFYKESLKDISHPCLDSDIELEEMIVERLDVKAGFTLTDPQDPRYRIVVDNRNRFGNVIHRAATILRQSHEGEDHIDAVIIVVKAIDTFFLDYGMTRGDFDKLQKNYSQARDLSRTWSRQKENARMAWVKRAQVYHSGRVYMHALYRRRSELDDKLLSIDLVEFCLSPYTRVRRLAQVALHGVCGYYMRSTRFILPSLLQALTKGNDPDRMKGALYVLNNKGTGTSVQYAYYQTFHGRYLLSLLECQHEEKAIQNMVRTVSKDCLANLTEEVVRTAAYTDEMPGVQAASRALQEEFSTTVVDVALQSKAVALIPVRAARRGEAYNSTVRLLHSIHAIIHLTRTYFTQIHSILQIATRPTTHWRYTQMAMQFLSGLLRRDTVTLPQVANFFMKHVISPQPVIRATAQQAVVKLATFIKFRTYAKSSDELWLREWQNPLSRQYHITNPSKFLESTRQPIGQGGRYVTESFPYHLLTVGSELYFDKISTGFLAWSTSIKGYVKQGKSSISWEKQSEPTLRALISTVDRDFYLKLALLWGQEFTKAGNTKELRTENINFVKTIAKMFEDNKLDDLLTILEPMLWNSDRFQQNAAAEILAGLLRGSKHWPKSKLDYLWSWIVSRLDRIYAQIKPDTLVFWEHFLTSTLEDRDPRRNQPLVDWIFALPLEFHGDSAFSMNKALLVVTMLIETMGVRFNSVSDRYASLFFDNANTSYAEIRTVLANALRAVMIHQWRPSYPSVDALLHACKTMKDPLHIRDNLYGKHVNETVQKLSKYKGERLPPPRVNQSEYDTISLTMLLWVWISSHGPQACLVFPSAISMLPEILKMLELNDNSELQKYATGVLYVLSAVHLPSEYVGAVLEALVSSIKDSTSWRIRLNALPALVVFFYRNLLTTSSDDVSRVMDLLLDCLSDENVEVREMSSQVLSGIVRCSQRQSITPLKNRFVSMARKVKLPARTQPQYAEKLRSLHSAILGICALIESFPYSVESWMPPLTEILAVHATDPPPISTTIRKCASEFKKTHQDTWHKDQLQFDEDQLQSLSTMLVGTSYYA</sequence>
<evidence type="ECO:0008006" key="14">
    <source>
        <dbReference type="Google" id="ProtNLM"/>
    </source>
</evidence>